<reference evidence="3 4" key="1">
    <citation type="submission" date="2018-10" db="EMBL/GenBank/DDBJ databases">
        <title>Genomic Encyclopedia of Type Strains, Phase IV (KMG-IV): sequencing the most valuable type-strain genomes for metagenomic binning, comparative biology and taxonomic classification.</title>
        <authorList>
            <person name="Goeker M."/>
        </authorList>
    </citation>
    <scope>NUCLEOTIDE SEQUENCE [LARGE SCALE GENOMIC DNA]</scope>
    <source>
        <strain evidence="3 4">DSM 25080</strain>
    </source>
</reference>
<sequence>MFLKATKDVREHTNSYYAATINNPSNYPSLEGEITTDVCVIGGGFSGVNTALELAERGFSVVLLEANRIGWGATGRNGGQIIGGIGHKLQQFKRRIGDDGIKTIQQAGWECCEIIRERVAKYHIDCDLSWGYADVAIKPRHIDELKAFQAEQQAAGYPYKLEWVEAEQMREHHVNSKSYLGALVNKDGYGHVHPLNLCRGEAAAAASLGTQIFEQSKVVRVIEGDKPRVITENGAVTAKFVVHCGNAYMGDLQPKLAKKILPATSCVIATEPLGDLAKDIMPGNLAVCDPNTALDYFRLSADGRLLFGGLSNYTGLEPKNLIGTMQAKMLKVFPELASSTVDFGWSGNMGIGINRMPQLGRLSHNVFYIQAYSGHGVAPTHLTARVTADMIAQQAERFDVFAKIHHWNWPGGKLLRRPGMALGMLWFKLLDEL</sequence>
<protein>
    <submittedName>
        <fullName evidence="3">Gamma-glutamylputrescine oxidase</fullName>
    </submittedName>
</protein>
<dbReference type="InterPro" id="IPR036188">
    <property type="entry name" value="FAD/NAD-bd_sf"/>
</dbReference>
<dbReference type="GO" id="GO:0005737">
    <property type="term" value="C:cytoplasm"/>
    <property type="evidence" value="ECO:0007669"/>
    <property type="project" value="TreeGrafter"/>
</dbReference>
<dbReference type="InterPro" id="IPR006076">
    <property type="entry name" value="FAD-dep_OxRdtase"/>
</dbReference>
<dbReference type="PANTHER" id="PTHR13847:SF281">
    <property type="entry name" value="FAD DEPENDENT OXIDOREDUCTASE DOMAIN-CONTAINING PROTEIN"/>
    <property type="match status" value="1"/>
</dbReference>
<dbReference type="Gene3D" id="3.50.50.60">
    <property type="entry name" value="FAD/NAD(P)-binding domain"/>
    <property type="match status" value="1"/>
</dbReference>
<evidence type="ECO:0000259" key="2">
    <source>
        <dbReference type="Pfam" id="PF01266"/>
    </source>
</evidence>
<name>A0A3M0AU65_9GAMM</name>
<gene>
    <name evidence="3" type="ORF">DFR27_0441</name>
</gene>
<keyword evidence="1" id="KW-0560">Oxidoreductase</keyword>
<dbReference type="SUPFAM" id="SSF51905">
    <property type="entry name" value="FAD/NAD(P)-binding domain"/>
    <property type="match status" value="1"/>
</dbReference>
<dbReference type="GO" id="GO:0016491">
    <property type="term" value="F:oxidoreductase activity"/>
    <property type="evidence" value="ECO:0007669"/>
    <property type="project" value="UniProtKB-KW"/>
</dbReference>
<proteinExistence type="predicted"/>
<dbReference type="AlphaFoldDB" id="A0A3M0AU65"/>
<dbReference type="PANTHER" id="PTHR13847">
    <property type="entry name" value="SARCOSINE DEHYDROGENASE-RELATED"/>
    <property type="match status" value="1"/>
</dbReference>
<dbReference type="RefSeq" id="WP_211327533.1">
    <property type="nucleotide sequence ID" value="NZ_REFJ01000001.1"/>
</dbReference>
<dbReference type="Proteomes" id="UP000267187">
    <property type="component" value="Unassembled WGS sequence"/>
</dbReference>
<feature type="domain" description="FAD dependent oxidoreductase" evidence="2">
    <location>
        <begin position="37"/>
        <end position="390"/>
    </location>
</feature>
<evidence type="ECO:0000313" key="4">
    <source>
        <dbReference type="Proteomes" id="UP000267187"/>
    </source>
</evidence>
<evidence type="ECO:0000313" key="3">
    <source>
        <dbReference type="EMBL" id="RMA82492.1"/>
    </source>
</evidence>
<dbReference type="Gene3D" id="3.30.9.10">
    <property type="entry name" value="D-Amino Acid Oxidase, subunit A, domain 2"/>
    <property type="match status" value="1"/>
</dbReference>
<organism evidence="3 4">
    <name type="scientific">Umboniibacter marinipuniceus</name>
    <dbReference type="NCBI Taxonomy" id="569599"/>
    <lineage>
        <taxon>Bacteria</taxon>
        <taxon>Pseudomonadati</taxon>
        <taxon>Pseudomonadota</taxon>
        <taxon>Gammaproteobacteria</taxon>
        <taxon>Cellvibrionales</taxon>
        <taxon>Cellvibrionaceae</taxon>
        <taxon>Umboniibacter</taxon>
    </lineage>
</organism>
<evidence type="ECO:0000256" key="1">
    <source>
        <dbReference type="ARBA" id="ARBA00023002"/>
    </source>
</evidence>
<accession>A0A3M0AU65</accession>
<dbReference type="EMBL" id="REFJ01000001">
    <property type="protein sequence ID" value="RMA82492.1"/>
    <property type="molecule type" value="Genomic_DNA"/>
</dbReference>
<keyword evidence="4" id="KW-1185">Reference proteome</keyword>
<comment type="caution">
    <text evidence="3">The sequence shown here is derived from an EMBL/GenBank/DDBJ whole genome shotgun (WGS) entry which is preliminary data.</text>
</comment>
<dbReference type="Pfam" id="PF01266">
    <property type="entry name" value="DAO"/>
    <property type="match status" value="1"/>
</dbReference>